<gene>
    <name evidence="2" type="ORF">OFUS_LOCUS13219</name>
</gene>
<feature type="non-terminal residue" evidence="2">
    <location>
        <position position="1"/>
    </location>
</feature>
<dbReference type="OrthoDB" id="504708at2759"/>
<keyword evidence="3" id="KW-1185">Reference proteome</keyword>
<dbReference type="EMBL" id="CAIIXF020000006">
    <property type="protein sequence ID" value="CAH1787544.1"/>
    <property type="molecule type" value="Genomic_DNA"/>
</dbReference>
<evidence type="ECO:0000313" key="2">
    <source>
        <dbReference type="EMBL" id="CAH1787544.1"/>
    </source>
</evidence>
<protein>
    <recommendedName>
        <fullName evidence="1">DUF1989 domain-containing protein</fullName>
    </recommendedName>
</protein>
<proteinExistence type="predicted"/>
<dbReference type="AlphaFoldDB" id="A0A8S4P440"/>
<accession>A0A8S4P440</accession>
<organism evidence="2 3">
    <name type="scientific">Owenia fusiformis</name>
    <name type="common">Polychaete worm</name>
    <dbReference type="NCBI Taxonomy" id="6347"/>
    <lineage>
        <taxon>Eukaryota</taxon>
        <taxon>Metazoa</taxon>
        <taxon>Spiralia</taxon>
        <taxon>Lophotrochozoa</taxon>
        <taxon>Annelida</taxon>
        <taxon>Polychaeta</taxon>
        <taxon>Sedentaria</taxon>
        <taxon>Canalipalpata</taxon>
        <taxon>Sabellida</taxon>
        <taxon>Oweniida</taxon>
        <taxon>Oweniidae</taxon>
        <taxon>Owenia</taxon>
    </lineage>
</organism>
<comment type="caution">
    <text evidence="2">The sequence shown here is derived from an EMBL/GenBank/DDBJ whole genome shotgun (WGS) entry which is preliminary data.</text>
</comment>
<evidence type="ECO:0000259" key="1">
    <source>
        <dbReference type="Pfam" id="PF09347"/>
    </source>
</evidence>
<evidence type="ECO:0000313" key="3">
    <source>
        <dbReference type="Proteomes" id="UP000749559"/>
    </source>
</evidence>
<dbReference type="InterPro" id="IPR018959">
    <property type="entry name" value="DUF1989"/>
</dbReference>
<reference evidence="2" key="1">
    <citation type="submission" date="2022-03" db="EMBL/GenBank/DDBJ databases">
        <authorList>
            <person name="Martin C."/>
        </authorList>
    </citation>
    <scope>NUCLEOTIDE SEQUENCE</scope>
</reference>
<dbReference type="PANTHER" id="PTHR31527:SF0">
    <property type="entry name" value="RE64534P"/>
    <property type="match status" value="1"/>
</dbReference>
<dbReference type="Pfam" id="PF09347">
    <property type="entry name" value="DUF1989"/>
    <property type="match status" value="1"/>
</dbReference>
<dbReference type="Proteomes" id="UP000749559">
    <property type="component" value="Unassembled WGS sequence"/>
</dbReference>
<feature type="domain" description="DUF1989" evidence="1">
    <location>
        <begin position="50"/>
        <end position="225"/>
    </location>
</feature>
<dbReference type="PANTHER" id="PTHR31527">
    <property type="entry name" value="RE64534P"/>
    <property type="match status" value="1"/>
</dbReference>
<sequence>GKSNYIMAKREFQYQPIHRGYILTEAAQIDKKLYDEIATSGIRNIVGDFIVEPKKSKAWELKKGQVCRITVKEGSQVGDLNVWNLHNFKERFYSGKTRQIHGSHLSKYDRLWSCFPYLNPLATITADSLEDYGIDPEGGSVHDVIGTMCDPFTHQLMTGKPSVFSCYQGLVDAIKPWGLKESDVHDVFNIFMCSGFTKDTHEYFIRASPARDGDYIEFVAEMDLLVALNVCPYGDVSITCGNVVPDSMCHPLHVAIGQPM</sequence>
<name>A0A8S4P440_OWEFU</name>